<accession>A0AA95JES2</accession>
<evidence type="ECO:0000259" key="5">
    <source>
        <dbReference type="PROSITE" id="PS51172"/>
    </source>
</evidence>
<dbReference type="EMBL" id="CP119317">
    <property type="protein sequence ID" value="WEK56317.1"/>
    <property type="molecule type" value="Genomic_DNA"/>
</dbReference>
<gene>
    <name evidence="6" type="ORF">P0Y55_06425</name>
</gene>
<dbReference type="InterPro" id="IPR008965">
    <property type="entry name" value="CBM2/CBM3_carb-bd_dom_sf"/>
</dbReference>
<dbReference type="InterPro" id="IPR013783">
    <property type="entry name" value="Ig-like_fold"/>
</dbReference>
<dbReference type="SUPFAM" id="SSF49384">
    <property type="entry name" value="Carbohydrate-binding domain"/>
    <property type="match status" value="1"/>
</dbReference>
<dbReference type="Pfam" id="PF00942">
    <property type="entry name" value="CBM_3"/>
    <property type="match status" value="1"/>
</dbReference>
<dbReference type="Gene3D" id="2.60.40.710">
    <property type="entry name" value="Endoglucanase-like"/>
    <property type="match status" value="1"/>
</dbReference>
<keyword evidence="3" id="KW-0119">Carbohydrate metabolism</keyword>
<dbReference type="Gene3D" id="2.60.40.10">
    <property type="entry name" value="Immunoglobulins"/>
    <property type="match status" value="1"/>
</dbReference>
<dbReference type="InterPro" id="IPR005102">
    <property type="entry name" value="Carbo-bd_X2"/>
</dbReference>
<dbReference type="Proteomes" id="UP001178662">
    <property type="component" value="Chromosome"/>
</dbReference>
<keyword evidence="1" id="KW-0732">Signal</keyword>
<dbReference type="Pfam" id="PF03442">
    <property type="entry name" value="CBM_X2"/>
    <property type="match status" value="1"/>
</dbReference>
<evidence type="ECO:0000313" key="6">
    <source>
        <dbReference type="EMBL" id="WEK56317.1"/>
    </source>
</evidence>
<evidence type="ECO:0000256" key="1">
    <source>
        <dbReference type="ARBA" id="ARBA00022729"/>
    </source>
</evidence>
<keyword evidence="7" id="KW-1185">Reference proteome</keyword>
<dbReference type="GO" id="GO:0030245">
    <property type="term" value="P:cellulose catabolic process"/>
    <property type="evidence" value="ECO:0007669"/>
    <property type="project" value="UniProtKB-KW"/>
</dbReference>
<dbReference type="SMART" id="SM01067">
    <property type="entry name" value="CBM_3"/>
    <property type="match status" value="1"/>
</dbReference>
<dbReference type="PROSITE" id="PS51172">
    <property type="entry name" value="CBM3"/>
    <property type="match status" value="1"/>
</dbReference>
<evidence type="ECO:0000256" key="4">
    <source>
        <dbReference type="ARBA" id="ARBA00023326"/>
    </source>
</evidence>
<evidence type="ECO:0000256" key="3">
    <source>
        <dbReference type="ARBA" id="ARBA00023277"/>
    </source>
</evidence>
<keyword evidence="2" id="KW-0136">Cellulose degradation</keyword>
<protein>
    <submittedName>
        <fullName evidence="6">X2-like carbohydrate binding domain-containing protein</fullName>
    </submittedName>
</protein>
<reference evidence="6" key="1">
    <citation type="submission" date="2023-03" db="EMBL/GenBank/DDBJ databases">
        <title>Andean soil-derived lignocellulolytic bacterial consortium as a source of novel taxa and putative plastic-active enzymes.</title>
        <authorList>
            <person name="Diaz-Garcia L."/>
            <person name="Chuvochina M."/>
            <person name="Feuerriegel G."/>
            <person name="Bunk B."/>
            <person name="Sproer C."/>
            <person name="Streit W.R."/>
            <person name="Rodriguez L.M."/>
            <person name="Overmann J."/>
            <person name="Jimenez D.J."/>
        </authorList>
    </citation>
    <scope>NUCLEOTIDE SEQUENCE</scope>
    <source>
        <strain evidence="6">MAG 2441</strain>
    </source>
</reference>
<keyword evidence="4" id="KW-0624">Polysaccharide degradation</keyword>
<dbReference type="InterPro" id="IPR036966">
    <property type="entry name" value="CBM3_sf"/>
</dbReference>
<name>A0AA95JES2_9BACL</name>
<organism evidence="6 7">
    <name type="scientific">Candidatus Cohnella colombiensis</name>
    <dbReference type="NCBI Taxonomy" id="3121368"/>
    <lineage>
        <taxon>Bacteria</taxon>
        <taxon>Bacillati</taxon>
        <taxon>Bacillota</taxon>
        <taxon>Bacilli</taxon>
        <taxon>Bacillales</taxon>
        <taxon>Paenibacillaceae</taxon>
        <taxon>Cohnella</taxon>
    </lineage>
</organism>
<dbReference type="InterPro" id="IPR001956">
    <property type="entry name" value="CBM3"/>
</dbReference>
<sequence>MVDTTSTVNNSSITPTTASFDKKTANQADIAVTMTLNGNTLSSVKNGTATLVSGTDYTISGTAVTIKKSYLAAQSVGTTTLTFNFSAGTAATLAVSIVDTTSTTSGSFKIQMYSGTTTASSNTINPRIKIINTGTTAISMANVKLRYYYTADATTSQAFWCDWSHVGSTNVTGTFVTMATAKTNADTYLEIGFTSAAGSLAAGDSAEIQIRFARSDWSNYNQSNDYSFSTTGSSYADWTKMTGYISGTLQWGIEP</sequence>
<feature type="domain" description="CBM3" evidence="5">
    <location>
        <begin position="104"/>
        <end position="255"/>
    </location>
</feature>
<dbReference type="SUPFAM" id="SSF81296">
    <property type="entry name" value="E set domains"/>
    <property type="match status" value="1"/>
</dbReference>
<evidence type="ECO:0000256" key="2">
    <source>
        <dbReference type="ARBA" id="ARBA00023001"/>
    </source>
</evidence>
<proteinExistence type="predicted"/>
<dbReference type="GO" id="GO:0030248">
    <property type="term" value="F:cellulose binding"/>
    <property type="evidence" value="ECO:0007669"/>
    <property type="project" value="InterPro"/>
</dbReference>
<dbReference type="InterPro" id="IPR014756">
    <property type="entry name" value="Ig_E-set"/>
</dbReference>
<dbReference type="AlphaFoldDB" id="A0AA95JES2"/>
<evidence type="ECO:0000313" key="7">
    <source>
        <dbReference type="Proteomes" id="UP001178662"/>
    </source>
</evidence>